<dbReference type="RefSeq" id="WP_218102109.1">
    <property type="nucleotide sequence ID" value="NZ_CAJVCE010000023.1"/>
</dbReference>
<evidence type="ECO:0000313" key="3">
    <source>
        <dbReference type="Proteomes" id="UP000730618"/>
    </source>
</evidence>
<sequence length="123" mass="13886">MNIAKVEAGGSNIAVVSGSEIVISDVQSALDLMATVQYEADSDRIVIHKNMISERFFDLKTRLAGEILQKFINYRVKVAFVGDFSEYSSRSFQDFVYECNSGRDIFFLPTEQQAIDKLSMLKQ</sequence>
<evidence type="ECO:0000313" key="2">
    <source>
        <dbReference type="EMBL" id="CAG7654860.1"/>
    </source>
</evidence>
<name>A0ABM8VR49_9BACL</name>
<feature type="domain" description="DUF4180" evidence="1">
    <location>
        <begin position="10"/>
        <end position="118"/>
    </location>
</feature>
<proteinExistence type="predicted"/>
<dbReference type="InterPro" id="IPR025438">
    <property type="entry name" value="DUF4180"/>
</dbReference>
<comment type="caution">
    <text evidence="2">The sequence shown here is derived from an EMBL/GenBank/DDBJ whole genome shotgun (WGS) entry which is preliminary data.</text>
</comment>
<keyword evidence="3" id="KW-1185">Reference proteome</keyword>
<reference evidence="2 3" key="1">
    <citation type="submission" date="2021-06" db="EMBL/GenBank/DDBJ databases">
        <authorList>
            <person name="Criscuolo A."/>
        </authorList>
    </citation>
    <scope>NUCLEOTIDE SEQUENCE [LARGE SCALE GENOMIC DNA]</scope>
    <source>
        <strain evidence="3">CIP 111802</strain>
    </source>
</reference>
<dbReference type="EMBL" id="CAJVCE010000023">
    <property type="protein sequence ID" value="CAG7654860.1"/>
    <property type="molecule type" value="Genomic_DNA"/>
</dbReference>
<protein>
    <recommendedName>
        <fullName evidence="1">DUF4180 domain-containing protein</fullName>
    </recommendedName>
</protein>
<organism evidence="2 3">
    <name type="scientific">Paenibacillus allorhizosphaerae</name>
    <dbReference type="NCBI Taxonomy" id="2849866"/>
    <lineage>
        <taxon>Bacteria</taxon>
        <taxon>Bacillati</taxon>
        <taxon>Bacillota</taxon>
        <taxon>Bacilli</taxon>
        <taxon>Bacillales</taxon>
        <taxon>Paenibacillaceae</taxon>
        <taxon>Paenibacillus</taxon>
    </lineage>
</organism>
<evidence type="ECO:0000259" key="1">
    <source>
        <dbReference type="Pfam" id="PF13788"/>
    </source>
</evidence>
<gene>
    <name evidence="2" type="ORF">PAECIP111802_05912</name>
</gene>
<accession>A0ABM8VR49</accession>
<dbReference type="Proteomes" id="UP000730618">
    <property type="component" value="Unassembled WGS sequence"/>
</dbReference>
<dbReference type="Pfam" id="PF13788">
    <property type="entry name" value="DUF4180"/>
    <property type="match status" value="1"/>
</dbReference>